<reference evidence="3" key="2">
    <citation type="submission" date="2014-07" db="EMBL/GenBank/DDBJ databases">
        <authorList>
            <person name="Hull J."/>
        </authorList>
    </citation>
    <scope>NUCLEOTIDE SEQUENCE</scope>
</reference>
<gene>
    <name evidence="3" type="primary">CARD10_1</name>
    <name evidence="2" type="synonym">CARD10_0</name>
    <name evidence="3" type="ORF">CM83_70206</name>
    <name evidence="2" type="ORF">CM83_70212</name>
</gene>
<evidence type="ECO:0000313" key="2">
    <source>
        <dbReference type="EMBL" id="JAG27710.1"/>
    </source>
</evidence>
<sequence>MGSLGDPQFDGAWVDDRMFVCRMTSRRSGMQPGLEMEQTRVEYINQLETAYEKAWDALMRRKGSQALTPDPVGDPAPILQEMAELLTTAITHKSHSVRATCGHAGMLRLSELAGWMPAYSQIAKERDELIRQGALAEDEWKSRQRGWEAERSDLMRTLTALRADRDAVSSTRDMPPAAGDLNHQSSGSDSASEGSPVNRGKRSSVPQLSGSDSSASIVPATKREPVVMLRRLPSSTFAPRHDGESGKSPRPERAGLQCPVCENYTSRLVGFGCLPCRRFWRRLQRMHREGRRLPFCGGHPDRRPGKCSGCRREAYERAFFTAHPHGALAIPSVYDTGFQGGEECEPQGLTETPHP</sequence>
<evidence type="ECO:0000313" key="3">
    <source>
        <dbReference type="EMBL" id="JAG27712.1"/>
    </source>
</evidence>
<organism evidence="3">
    <name type="scientific">Lygus hesperus</name>
    <name type="common">Western plant bug</name>
    <dbReference type="NCBI Taxonomy" id="30085"/>
    <lineage>
        <taxon>Eukaryota</taxon>
        <taxon>Metazoa</taxon>
        <taxon>Ecdysozoa</taxon>
        <taxon>Arthropoda</taxon>
        <taxon>Hexapoda</taxon>
        <taxon>Insecta</taxon>
        <taxon>Pterygota</taxon>
        <taxon>Neoptera</taxon>
        <taxon>Paraneoptera</taxon>
        <taxon>Hemiptera</taxon>
        <taxon>Heteroptera</taxon>
        <taxon>Panheteroptera</taxon>
        <taxon>Cimicomorpha</taxon>
        <taxon>Miridae</taxon>
        <taxon>Mirini</taxon>
        <taxon>Lygus</taxon>
    </lineage>
</organism>
<feature type="compositionally biased region" description="Polar residues" evidence="1">
    <location>
        <begin position="204"/>
        <end position="216"/>
    </location>
</feature>
<name>A0A0A9Y3U9_LYGHE</name>
<dbReference type="AlphaFoldDB" id="A0A0A9Y3U9"/>
<feature type="region of interest" description="Disordered" evidence="1">
    <location>
        <begin position="165"/>
        <end position="254"/>
    </location>
</feature>
<evidence type="ECO:0000256" key="1">
    <source>
        <dbReference type="SAM" id="MobiDB-lite"/>
    </source>
</evidence>
<proteinExistence type="predicted"/>
<dbReference type="EMBL" id="GBHO01015894">
    <property type="protein sequence ID" value="JAG27710.1"/>
    <property type="molecule type" value="Transcribed_RNA"/>
</dbReference>
<protein>
    <submittedName>
        <fullName evidence="3">Caspase recruitment domain-containing protein 10</fullName>
    </submittedName>
</protein>
<dbReference type="EMBL" id="GBHO01015892">
    <property type="protein sequence ID" value="JAG27712.1"/>
    <property type="molecule type" value="Transcribed_RNA"/>
</dbReference>
<feature type="compositionally biased region" description="Low complexity" evidence="1">
    <location>
        <begin position="185"/>
        <end position="195"/>
    </location>
</feature>
<feature type="compositionally biased region" description="Basic and acidic residues" evidence="1">
    <location>
        <begin position="239"/>
        <end position="253"/>
    </location>
</feature>
<reference evidence="3" key="1">
    <citation type="journal article" date="2014" name="PLoS ONE">
        <title>Transcriptome-Based Identification of ABC Transporters in the Western Tarnished Plant Bug Lygus hesperus.</title>
        <authorList>
            <person name="Hull J.J."/>
            <person name="Chaney K."/>
            <person name="Geib S.M."/>
            <person name="Fabrick J.A."/>
            <person name="Brent C.S."/>
            <person name="Walsh D."/>
            <person name="Lavine L.C."/>
        </authorList>
    </citation>
    <scope>NUCLEOTIDE SEQUENCE</scope>
</reference>
<accession>A0A0A9Y3U9</accession>